<proteinExistence type="predicted"/>
<keyword evidence="2" id="KW-1185">Reference proteome</keyword>
<organism evidence="1 2">
    <name type="scientific">Vibrio variabilis</name>
    <dbReference type="NCBI Taxonomy" id="990271"/>
    <lineage>
        <taxon>Bacteria</taxon>
        <taxon>Pseudomonadati</taxon>
        <taxon>Pseudomonadota</taxon>
        <taxon>Gammaproteobacteria</taxon>
        <taxon>Vibrionales</taxon>
        <taxon>Vibrionaceae</taxon>
        <taxon>Vibrio</taxon>
    </lineage>
</organism>
<dbReference type="EMBL" id="BBMS01000045">
    <property type="protein sequence ID" value="GAL28525.1"/>
    <property type="molecule type" value="Genomic_DNA"/>
</dbReference>
<sequence>MYRNMCDNMVFVVARDVPAVLRHLIVKTLSFEPCVAWLGKTGAE</sequence>
<comment type="caution">
    <text evidence="1">The sequence shown here is derived from an EMBL/GenBank/DDBJ whole genome shotgun (WGS) entry which is preliminary data.</text>
</comment>
<protein>
    <submittedName>
        <fullName evidence="1">Uncharacterized protein</fullName>
    </submittedName>
</protein>
<reference evidence="2" key="1">
    <citation type="submission" date="2014-09" db="EMBL/GenBank/DDBJ databases">
        <title>Vibrio variabilis JCM 19239. (C206) whole genome shotgun sequence.</title>
        <authorList>
            <person name="Sawabe T."/>
            <person name="Meirelles P."/>
            <person name="Nakanishi M."/>
            <person name="Sayaka M."/>
            <person name="Hattori M."/>
            <person name="Ohkuma M."/>
        </authorList>
    </citation>
    <scope>NUCLEOTIDE SEQUENCE [LARGE SCALE GENOMIC DNA]</scope>
    <source>
        <strain evidence="2">JCM 19239</strain>
    </source>
</reference>
<gene>
    <name evidence="1" type="ORF">JCM19239_3202</name>
</gene>
<accession>A0ABQ0JIE2</accession>
<evidence type="ECO:0000313" key="2">
    <source>
        <dbReference type="Proteomes" id="UP000029223"/>
    </source>
</evidence>
<name>A0ABQ0JIE2_9VIBR</name>
<dbReference type="Proteomes" id="UP000029223">
    <property type="component" value="Unassembled WGS sequence"/>
</dbReference>
<evidence type="ECO:0000313" key="1">
    <source>
        <dbReference type="EMBL" id="GAL28525.1"/>
    </source>
</evidence>